<protein>
    <submittedName>
        <fullName evidence="1">Uncharacterized protein</fullName>
    </submittedName>
</protein>
<dbReference type="Proteomes" id="UP001054945">
    <property type="component" value="Unassembled WGS sequence"/>
</dbReference>
<gene>
    <name evidence="1" type="ORF">CEXT_186691</name>
</gene>
<accession>A0AAV4YD98</accession>
<sequence>MIQRFHWYSSGGKTCQMLADKGWLTSRLKFKNFKLRSLKFANGSHFTPRFLTTLCERGFKKDSTMNELCFRYAVLCRQHVASFIEKQTSLPTNYTTC</sequence>
<dbReference type="AlphaFoldDB" id="A0AAV4YD98"/>
<keyword evidence="2" id="KW-1185">Reference proteome</keyword>
<comment type="caution">
    <text evidence="1">The sequence shown here is derived from an EMBL/GenBank/DDBJ whole genome shotgun (WGS) entry which is preliminary data.</text>
</comment>
<proteinExistence type="predicted"/>
<evidence type="ECO:0000313" key="1">
    <source>
        <dbReference type="EMBL" id="GIZ04195.1"/>
    </source>
</evidence>
<organism evidence="1 2">
    <name type="scientific">Caerostris extrusa</name>
    <name type="common">Bark spider</name>
    <name type="synonym">Caerostris bankana</name>
    <dbReference type="NCBI Taxonomy" id="172846"/>
    <lineage>
        <taxon>Eukaryota</taxon>
        <taxon>Metazoa</taxon>
        <taxon>Ecdysozoa</taxon>
        <taxon>Arthropoda</taxon>
        <taxon>Chelicerata</taxon>
        <taxon>Arachnida</taxon>
        <taxon>Araneae</taxon>
        <taxon>Araneomorphae</taxon>
        <taxon>Entelegynae</taxon>
        <taxon>Araneoidea</taxon>
        <taxon>Araneidae</taxon>
        <taxon>Caerostris</taxon>
    </lineage>
</organism>
<evidence type="ECO:0000313" key="2">
    <source>
        <dbReference type="Proteomes" id="UP001054945"/>
    </source>
</evidence>
<name>A0AAV4YD98_CAEEX</name>
<reference evidence="1 2" key="1">
    <citation type="submission" date="2021-06" db="EMBL/GenBank/DDBJ databases">
        <title>Caerostris extrusa draft genome.</title>
        <authorList>
            <person name="Kono N."/>
            <person name="Arakawa K."/>
        </authorList>
    </citation>
    <scope>NUCLEOTIDE SEQUENCE [LARGE SCALE GENOMIC DNA]</scope>
</reference>
<dbReference type="EMBL" id="BPLR01019047">
    <property type="protein sequence ID" value="GIZ04195.1"/>
    <property type="molecule type" value="Genomic_DNA"/>
</dbReference>